<proteinExistence type="predicted"/>
<name>A0ABR0MEI8_GOSAR</name>
<evidence type="ECO:0000256" key="1">
    <source>
        <dbReference type="SAM" id="Phobius"/>
    </source>
</evidence>
<comment type="caution">
    <text evidence="2">The sequence shown here is derived from an EMBL/GenBank/DDBJ whole genome shotgun (WGS) entry which is preliminary data.</text>
</comment>
<organism evidence="2 3">
    <name type="scientific">Gossypium arboreum</name>
    <name type="common">Tree cotton</name>
    <name type="synonym">Gossypium nanking</name>
    <dbReference type="NCBI Taxonomy" id="29729"/>
    <lineage>
        <taxon>Eukaryota</taxon>
        <taxon>Viridiplantae</taxon>
        <taxon>Streptophyta</taxon>
        <taxon>Embryophyta</taxon>
        <taxon>Tracheophyta</taxon>
        <taxon>Spermatophyta</taxon>
        <taxon>Magnoliopsida</taxon>
        <taxon>eudicotyledons</taxon>
        <taxon>Gunneridae</taxon>
        <taxon>Pentapetalae</taxon>
        <taxon>rosids</taxon>
        <taxon>malvids</taxon>
        <taxon>Malvales</taxon>
        <taxon>Malvaceae</taxon>
        <taxon>Malvoideae</taxon>
        <taxon>Gossypium</taxon>
    </lineage>
</organism>
<dbReference type="Proteomes" id="UP001358586">
    <property type="component" value="Chromosome 13"/>
</dbReference>
<feature type="transmembrane region" description="Helical" evidence="1">
    <location>
        <begin position="55"/>
        <end position="76"/>
    </location>
</feature>
<evidence type="ECO:0000313" key="2">
    <source>
        <dbReference type="EMBL" id="KAK5771655.1"/>
    </source>
</evidence>
<keyword evidence="1" id="KW-1133">Transmembrane helix</keyword>
<evidence type="ECO:0000313" key="3">
    <source>
        <dbReference type="Proteomes" id="UP001358586"/>
    </source>
</evidence>
<gene>
    <name evidence="2" type="ORF">PVK06_047887</name>
</gene>
<reference evidence="2 3" key="1">
    <citation type="submission" date="2023-03" db="EMBL/GenBank/DDBJ databases">
        <title>WGS of Gossypium arboreum.</title>
        <authorList>
            <person name="Yu D."/>
        </authorList>
    </citation>
    <scope>NUCLEOTIDE SEQUENCE [LARGE SCALE GENOMIC DNA]</scope>
    <source>
        <tissue evidence="2">Leaf</tissue>
    </source>
</reference>
<keyword evidence="1" id="KW-0812">Transmembrane</keyword>
<accession>A0ABR0MEI8</accession>
<sequence length="94" mass="10610">MDKMLSSSSNRLSYSSNRLPYILTKLQVGKKLSELFRDSGGLTPRTEQGRWQSKLAQVAIELLAISILSCYLRLVAFCNLLKGIFFYCNVMLVA</sequence>
<keyword evidence="3" id="KW-1185">Reference proteome</keyword>
<dbReference type="EMBL" id="JARKNE010000013">
    <property type="protein sequence ID" value="KAK5771655.1"/>
    <property type="molecule type" value="Genomic_DNA"/>
</dbReference>
<protein>
    <submittedName>
        <fullName evidence="2">Uncharacterized protein</fullName>
    </submittedName>
</protein>
<keyword evidence="1" id="KW-0472">Membrane</keyword>